<feature type="non-terminal residue" evidence="1">
    <location>
        <position position="1"/>
    </location>
</feature>
<gene>
    <name evidence="1" type="ORF">ACOLOM_LOCUS11121</name>
</gene>
<name>A0ACA9PR63_9GLOM</name>
<protein>
    <submittedName>
        <fullName evidence="1">15618_t:CDS:1</fullName>
    </submittedName>
</protein>
<feature type="non-terminal residue" evidence="1">
    <location>
        <position position="389"/>
    </location>
</feature>
<organism evidence="1 2">
    <name type="scientific">Acaulospora colombiana</name>
    <dbReference type="NCBI Taxonomy" id="27376"/>
    <lineage>
        <taxon>Eukaryota</taxon>
        <taxon>Fungi</taxon>
        <taxon>Fungi incertae sedis</taxon>
        <taxon>Mucoromycota</taxon>
        <taxon>Glomeromycotina</taxon>
        <taxon>Glomeromycetes</taxon>
        <taxon>Diversisporales</taxon>
        <taxon>Acaulosporaceae</taxon>
        <taxon>Acaulospora</taxon>
    </lineage>
</organism>
<accession>A0ACA9PR63</accession>
<comment type="caution">
    <text evidence="1">The sequence shown here is derived from an EMBL/GenBank/DDBJ whole genome shotgun (WGS) entry which is preliminary data.</text>
</comment>
<evidence type="ECO:0000313" key="2">
    <source>
        <dbReference type="Proteomes" id="UP000789525"/>
    </source>
</evidence>
<dbReference type="Proteomes" id="UP000789525">
    <property type="component" value="Unassembled WGS sequence"/>
</dbReference>
<evidence type="ECO:0000313" key="1">
    <source>
        <dbReference type="EMBL" id="CAG8720732.1"/>
    </source>
</evidence>
<dbReference type="EMBL" id="CAJVPT010038679">
    <property type="protein sequence ID" value="CAG8720732.1"/>
    <property type="molecule type" value="Genomic_DNA"/>
</dbReference>
<proteinExistence type="predicted"/>
<sequence>FMPLSPYTTPAASHYRYHKTYSLWTSSGHWRKIDQKGSAKTSTCTSGKTVGLAGVVYGERGINLWQRQDADPCAAIANQTFAVPSKVLACFKVVFVDTDGVNSATQIADVISKSLNFHTSTNYQLSSTVFPDVQVDIQAELQRIKGSTYSSDSCRAKISYLPFPLVNLASGSQQTNQTIFIAPEAFEVASKEFAPFLDQWQGLAGFNFTKYSSAQVIAIDGLDPWIAVEENAKVIGSWQGRSQRENSFFSSYIRGGTGWTYRMGDFAARSLPPSNNTLSLTVIPANSTEPETINVPFISRITVPHFTDSLDFWNQNCVATFETNGADYYQSGVMAMQAGTVTRVDPSPPKFAEPIAPQDRKQLLSSFVDTTSFTNIDLPTRIAPSAPVA</sequence>
<reference evidence="1" key="1">
    <citation type="submission" date="2021-06" db="EMBL/GenBank/DDBJ databases">
        <authorList>
            <person name="Kallberg Y."/>
            <person name="Tangrot J."/>
            <person name="Rosling A."/>
        </authorList>
    </citation>
    <scope>NUCLEOTIDE SEQUENCE</scope>
    <source>
        <strain evidence="1">CL356</strain>
    </source>
</reference>
<keyword evidence="2" id="KW-1185">Reference proteome</keyword>